<protein>
    <submittedName>
        <fullName evidence="2">Uncharacterized protein</fullName>
    </submittedName>
</protein>
<gene>
    <name evidence="2" type="ORF">PXEA_LOCUS30938</name>
</gene>
<feature type="compositionally biased region" description="Low complexity" evidence="1">
    <location>
        <begin position="46"/>
        <end position="60"/>
    </location>
</feature>
<evidence type="ECO:0000313" key="2">
    <source>
        <dbReference type="EMBL" id="VEL37498.1"/>
    </source>
</evidence>
<dbReference type="EMBL" id="CAAALY010255163">
    <property type="protein sequence ID" value="VEL37498.1"/>
    <property type="molecule type" value="Genomic_DNA"/>
</dbReference>
<keyword evidence="3" id="KW-1185">Reference proteome</keyword>
<feature type="region of interest" description="Disordered" evidence="1">
    <location>
        <begin position="25"/>
        <end position="60"/>
    </location>
</feature>
<dbReference type="AlphaFoldDB" id="A0A448XII8"/>
<accession>A0A448XII8</accession>
<reference evidence="2" key="1">
    <citation type="submission" date="2018-11" db="EMBL/GenBank/DDBJ databases">
        <authorList>
            <consortium name="Pathogen Informatics"/>
        </authorList>
    </citation>
    <scope>NUCLEOTIDE SEQUENCE</scope>
</reference>
<name>A0A448XII8_9PLAT</name>
<organism evidence="2 3">
    <name type="scientific">Protopolystoma xenopodis</name>
    <dbReference type="NCBI Taxonomy" id="117903"/>
    <lineage>
        <taxon>Eukaryota</taxon>
        <taxon>Metazoa</taxon>
        <taxon>Spiralia</taxon>
        <taxon>Lophotrochozoa</taxon>
        <taxon>Platyhelminthes</taxon>
        <taxon>Monogenea</taxon>
        <taxon>Polyopisthocotylea</taxon>
        <taxon>Polystomatidea</taxon>
        <taxon>Polystomatidae</taxon>
        <taxon>Protopolystoma</taxon>
    </lineage>
</organism>
<comment type="caution">
    <text evidence="2">The sequence shown here is derived from an EMBL/GenBank/DDBJ whole genome shotgun (WGS) entry which is preliminary data.</text>
</comment>
<dbReference type="Proteomes" id="UP000784294">
    <property type="component" value="Unassembled WGS sequence"/>
</dbReference>
<evidence type="ECO:0000313" key="3">
    <source>
        <dbReference type="Proteomes" id="UP000784294"/>
    </source>
</evidence>
<feature type="non-terminal residue" evidence="2">
    <location>
        <position position="1"/>
    </location>
</feature>
<sequence>RWDQRSYYDELGKIQNREIEQLERLRKEQQQQQQRKAADSTSGRVAASTSTASNTTVSTSMSAGAANSGNLIAAVAGLSNLNTTTTTTANNISSSTSELIGYTDSLSVMGRSSLIFSSVYTGTSVATGYAGKPGHFYYNPGTS</sequence>
<proteinExistence type="predicted"/>
<evidence type="ECO:0000256" key="1">
    <source>
        <dbReference type="SAM" id="MobiDB-lite"/>
    </source>
</evidence>